<dbReference type="AlphaFoldDB" id="A0A4Y2G933"/>
<evidence type="ECO:0000313" key="2">
    <source>
        <dbReference type="EMBL" id="GBM50342.1"/>
    </source>
</evidence>
<organism evidence="2 3">
    <name type="scientific">Araneus ventricosus</name>
    <name type="common">Orbweaver spider</name>
    <name type="synonym">Epeira ventricosa</name>
    <dbReference type="NCBI Taxonomy" id="182803"/>
    <lineage>
        <taxon>Eukaryota</taxon>
        <taxon>Metazoa</taxon>
        <taxon>Ecdysozoa</taxon>
        <taxon>Arthropoda</taxon>
        <taxon>Chelicerata</taxon>
        <taxon>Arachnida</taxon>
        <taxon>Araneae</taxon>
        <taxon>Araneomorphae</taxon>
        <taxon>Entelegynae</taxon>
        <taxon>Araneoidea</taxon>
        <taxon>Araneidae</taxon>
        <taxon>Araneus</taxon>
    </lineage>
</organism>
<comment type="caution">
    <text evidence="2">The sequence shown here is derived from an EMBL/GenBank/DDBJ whole genome shotgun (WGS) entry which is preliminary data.</text>
</comment>
<feature type="region of interest" description="Disordered" evidence="1">
    <location>
        <begin position="107"/>
        <end position="126"/>
    </location>
</feature>
<dbReference type="Proteomes" id="UP000499080">
    <property type="component" value="Unassembled WGS sequence"/>
</dbReference>
<sequence>MRSFRISSPTTWRLINGDGGGCSIADDGVYLLVWFRRSCHSTLSDVLVIGRNLLNDSLYSICGFAFRLICFIPTVRHKEYVEEEPPNNQAEFCFLVGTTIGCNSLGLSPIQGRTPTTARHNQPRPR</sequence>
<reference evidence="2 3" key="1">
    <citation type="journal article" date="2019" name="Sci. Rep.">
        <title>Orb-weaving spider Araneus ventricosus genome elucidates the spidroin gene catalogue.</title>
        <authorList>
            <person name="Kono N."/>
            <person name="Nakamura H."/>
            <person name="Ohtoshi R."/>
            <person name="Moran D.A.P."/>
            <person name="Shinohara A."/>
            <person name="Yoshida Y."/>
            <person name="Fujiwara M."/>
            <person name="Mori M."/>
            <person name="Tomita M."/>
            <person name="Arakawa K."/>
        </authorList>
    </citation>
    <scope>NUCLEOTIDE SEQUENCE [LARGE SCALE GENOMIC DNA]</scope>
</reference>
<protein>
    <submittedName>
        <fullName evidence="2">Uncharacterized protein</fullName>
    </submittedName>
</protein>
<evidence type="ECO:0000256" key="1">
    <source>
        <dbReference type="SAM" id="MobiDB-lite"/>
    </source>
</evidence>
<proteinExistence type="predicted"/>
<feature type="compositionally biased region" description="Polar residues" evidence="1">
    <location>
        <begin position="107"/>
        <end position="120"/>
    </location>
</feature>
<dbReference type="EMBL" id="BGPR01001294">
    <property type="protein sequence ID" value="GBM50342.1"/>
    <property type="molecule type" value="Genomic_DNA"/>
</dbReference>
<keyword evidence="3" id="KW-1185">Reference proteome</keyword>
<accession>A0A4Y2G933</accession>
<name>A0A4Y2G933_ARAVE</name>
<gene>
    <name evidence="2" type="ORF">AVEN_142350_1</name>
</gene>
<evidence type="ECO:0000313" key="3">
    <source>
        <dbReference type="Proteomes" id="UP000499080"/>
    </source>
</evidence>